<name>A0A433HC54_9BACI</name>
<dbReference type="RefSeq" id="WP_126866857.1">
    <property type="nucleotide sequence ID" value="NZ_JAUSTX010000010.1"/>
</dbReference>
<dbReference type="Proteomes" id="UP000267430">
    <property type="component" value="Unassembled WGS sequence"/>
</dbReference>
<dbReference type="Pfam" id="PF11724">
    <property type="entry name" value="YvbH_ext"/>
    <property type="match status" value="1"/>
</dbReference>
<protein>
    <recommendedName>
        <fullName evidence="1">YvbH-like oligomerisation domain-containing protein</fullName>
    </recommendedName>
</protein>
<gene>
    <name evidence="2" type="ORF">ELQ35_19010</name>
</gene>
<proteinExistence type="predicted"/>
<dbReference type="OrthoDB" id="2351508at2"/>
<accession>A0A433HC54</accession>
<dbReference type="InterPro" id="IPR021722">
    <property type="entry name" value="YvbH_oligomer_dom"/>
</dbReference>
<evidence type="ECO:0000313" key="2">
    <source>
        <dbReference type="EMBL" id="RUQ26004.1"/>
    </source>
</evidence>
<evidence type="ECO:0000259" key="1">
    <source>
        <dbReference type="Pfam" id="PF11724"/>
    </source>
</evidence>
<feature type="domain" description="YvbH-like oligomerisation" evidence="1">
    <location>
        <begin position="21"/>
        <end position="51"/>
    </location>
</feature>
<reference evidence="2 3" key="1">
    <citation type="submission" date="2018-12" db="EMBL/GenBank/DDBJ databases">
        <title>Bacillus chawlae sp. nov., Bacillus glennii sp. nov., and Bacillus saganii sp. nov. Isolated from the Vehicle Assembly Building at Kennedy Space Center where the Viking Spacecraft were Assembled.</title>
        <authorList>
            <person name="Seuylemezian A."/>
            <person name="Vaishampayan P."/>
        </authorList>
    </citation>
    <scope>NUCLEOTIDE SEQUENCE [LARGE SCALE GENOMIC DNA]</scope>
    <source>
        <strain evidence="2 3">L5</strain>
    </source>
</reference>
<comment type="caution">
    <text evidence="2">The sequence shown here is derived from an EMBL/GenBank/DDBJ whole genome shotgun (WGS) entry which is preliminary data.</text>
</comment>
<organism evidence="2 3">
    <name type="scientific">Peribacillus cavernae</name>
    <dbReference type="NCBI Taxonomy" id="1674310"/>
    <lineage>
        <taxon>Bacteria</taxon>
        <taxon>Bacillati</taxon>
        <taxon>Bacillota</taxon>
        <taxon>Bacilli</taxon>
        <taxon>Bacillales</taxon>
        <taxon>Bacillaceae</taxon>
        <taxon>Peribacillus</taxon>
    </lineage>
</organism>
<evidence type="ECO:0000313" key="3">
    <source>
        <dbReference type="Proteomes" id="UP000267430"/>
    </source>
</evidence>
<dbReference type="AlphaFoldDB" id="A0A433HC54"/>
<dbReference type="Gene3D" id="1.10.287.210">
    <property type="match status" value="1"/>
</dbReference>
<keyword evidence="3" id="KW-1185">Reference proteome</keyword>
<dbReference type="EMBL" id="RYZZ01000037">
    <property type="protein sequence ID" value="RUQ26004.1"/>
    <property type="molecule type" value="Genomic_DNA"/>
</dbReference>
<sequence length="51" mass="6434">MKSCEFRLEIHSFSYWRNYDLTAVTFFWLIESRKKFHVKDFGYVFVRYNNN</sequence>